<reference evidence="1 2" key="1">
    <citation type="submission" date="2016-06" db="EMBL/GenBank/DDBJ databases">
        <title>Comparative genomics of the ectomycorrhizal sister species Rhizopogon vinicolor and Rhizopogon vesiculosus (Basidiomycota: Boletales) reveals a divergence of the mating type B locus.</title>
        <authorList>
            <consortium name="DOE Joint Genome Institute"/>
            <person name="Mujic A.B."/>
            <person name="Kuo A."/>
            <person name="Tritt A."/>
            <person name="Lipzen A."/>
            <person name="Chen C."/>
            <person name="Johnson J."/>
            <person name="Sharma A."/>
            <person name="Barry K."/>
            <person name="Grigoriev I.V."/>
            <person name="Spatafora J.W."/>
        </authorList>
    </citation>
    <scope>NUCLEOTIDE SEQUENCE [LARGE SCALE GENOMIC DNA]</scope>
    <source>
        <strain evidence="1 2">AM-OR11-026</strain>
    </source>
</reference>
<keyword evidence="2" id="KW-1185">Reference proteome</keyword>
<accession>A0A1B7MSK5</accession>
<sequence>MASAPRACIKVTHLIAPRSAEERDGTRGHSGRCRPYRVSMDCSRCVNWNWALFPPCATNRRLMLRILDSTHALTGDTCKTPTSSVSLVQSLTRFMAWPPRACIKITQFSLRASWSGMAVTVIHVGTLEGSGSSAGSGVASSKPRLSARTAYTLISGLDPGSDDHKMLTPSISRCPDSWLGHRVPASRSPNSRSGASWGANWDERAWRSLSSMSGLWRARDVGLCSLFGTDDARLLAHRVGSRSQGV</sequence>
<dbReference type="EMBL" id="KV448485">
    <property type="protein sequence ID" value="OAX35592.1"/>
    <property type="molecule type" value="Genomic_DNA"/>
</dbReference>
<evidence type="ECO:0000313" key="1">
    <source>
        <dbReference type="EMBL" id="OAX35592.1"/>
    </source>
</evidence>
<dbReference type="InParanoid" id="A0A1B7MSK5"/>
<dbReference type="Proteomes" id="UP000092154">
    <property type="component" value="Unassembled WGS sequence"/>
</dbReference>
<organism evidence="1 2">
    <name type="scientific">Rhizopogon vinicolor AM-OR11-026</name>
    <dbReference type="NCBI Taxonomy" id="1314800"/>
    <lineage>
        <taxon>Eukaryota</taxon>
        <taxon>Fungi</taxon>
        <taxon>Dikarya</taxon>
        <taxon>Basidiomycota</taxon>
        <taxon>Agaricomycotina</taxon>
        <taxon>Agaricomycetes</taxon>
        <taxon>Agaricomycetidae</taxon>
        <taxon>Boletales</taxon>
        <taxon>Suillineae</taxon>
        <taxon>Rhizopogonaceae</taxon>
        <taxon>Rhizopogon</taxon>
    </lineage>
</organism>
<evidence type="ECO:0000313" key="2">
    <source>
        <dbReference type="Proteomes" id="UP000092154"/>
    </source>
</evidence>
<dbReference type="AlphaFoldDB" id="A0A1B7MSK5"/>
<proteinExistence type="predicted"/>
<gene>
    <name evidence="1" type="ORF">K503DRAFT_858517</name>
</gene>
<dbReference type="OrthoDB" id="10642813at2759"/>
<name>A0A1B7MSK5_9AGAM</name>
<protein>
    <submittedName>
        <fullName evidence="1">Uncharacterized protein</fullName>
    </submittedName>
</protein>